<feature type="compositionally biased region" description="Basic residues" evidence="6">
    <location>
        <begin position="40"/>
        <end position="51"/>
    </location>
</feature>
<reference evidence="7 8" key="1">
    <citation type="submission" date="2024-01" db="EMBL/GenBank/DDBJ databases">
        <authorList>
            <person name="Waweru B."/>
        </authorList>
    </citation>
    <scope>NUCLEOTIDE SEQUENCE [LARGE SCALE GENOMIC DNA]</scope>
</reference>
<comment type="subcellular location">
    <subcellularLocation>
        <location evidence="1">Membrane</location>
        <topology evidence="1">Multi-pass membrane protein</topology>
    </subcellularLocation>
</comment>
<dbReference type="InterPro" id="IPR006734">
    <property type="entry name" value="PLATZ"/>
</dbReference>
<evidence type="ECO:0000256" key="2">
    <source>
        <dbReference type="ARBA" id="ARBA00008803"/>
    </source>
</evidence>
<dbReference type="PANTHER" id="PTHR13317">
    <property type="entry name" value="TRANSMEMBRANE ANTERIOR POSTERIOR TRANSFORMATION PROTEIN 1 HOMOLOG"/>
    <property type="match status" value="1"/>
</dbReference>
<dbReference type="AlphaFoldDB" id="A0AAV1R3F0"/>
<evidence type="ECO:0000256" key="6">
    <source>
        <dbReference type="SAM" id="MobiDB-lite"/>
    </source>
</evidence>
<accession>A0AAV1R3F0</accession>
<keyword evidence="3" id="KW-0812">Transmembrane</keyword>
<feature type="region of interest" description="Disordered" evidence="6">
    <location>
        <begin position="21"/>
        <end position="65"/>
    </location>
</feature>
<dbReference type="InterPro" id="IPR008010">
    <property type="entry name" value="Tatp1"/>
</dbReference>
<comment type="similarity">
    <text evidence="2">Belongs to the TAPT1 family.</text>
</comment>
<dbReference type="Proteomes" id="UP001314170">
    <property type="component" value="Unassembled WGS sequence"/>
</dbReference>
<dbReference type="GO" id="GO:0005789">
    <property type="term" value="C:endoplasmic reticulum membrane"/>
    <property type="evidence" value="ECO:0007669"/>
    <property type="project" value="TreeGrafter"/>
</dbReference>
<dbReference type="PANTHER" id="PTHR13317:SF4">
    <property type="entry name" value="TRANSMEMBRANE ANTERIOR POSTERIOR TRANSFORMATION PROTEIN 1 HOMOLOG"/>
    <property type="match status" value="1"/>
</dbReference>
<dbReference type="Pfam" id="PF04640">
    <property type="entry name" value="PLATZ"/>
    <property type="match status" value="1"/>
</dbReference>
<dbReference type="EMBL" id="CAWUPB010000851">
    <property type="protein sequence ID" value="CAK7326841.1"/>
    <property type="molecule type" value="Genomic_DNA"/>
</dbReference>
<comment type="caution">
    <text evidence="7">The sequence shown here is derived from an EMBL/GenBank/DDBJ whole genome shotgun (WGS) entry which is preliminary data.</text>
</comment>
<sequence>MALGSSGRKLSFEILNDSSFHEEEDQCLFNHRSDPTEKPNRKRKKHKRKHKPLDSKIHGDSITDSNSVFGNSHHTENGHIENLISENRFSYTGGGGGGGGGSVVCSTVSEGVAEIQSLYWNGELRQRNVNFVGAETVVEENVTEESGVEVSSTEKRRRSEPPNGSVVTKLETAESLDWNKLMADDPNYHFSVDKSPVKYFMDEMNKGNSLRRTATLGSEKERERVYDTIFRLPWRCELLIDVGFFVCLDSFLSLLTIMPTKIVMILWRFLNARQFKKPSAAELSDIGCFVVLASGVLLLERTDISLIYHMIRGQGTIKLYVVYNVLEIFDKLCQSFGGDVLQALFNSSEGLASCSSENMRFWILRFISDQALATAFSNILVLDFAITLSTCIVAHNNALLALLVSNNFAEIKSNVFKRFSKDNIHSLVYSADLLSAMIAIYWLDMELGSYCQQTMYERKFSRPLSILPHNFVPFSSLLIFDYACIPSKVKADISMYKLFEDMHLQLYSIERFHISAFLSFVLAQNILEAEGPWFESFLFNALMVCICEMLVDIIKHSFLAKFNDIKPIAYSEFLEELCNQPWSGMKLEISMDNVVGFCKEIWIRMQIFRLMLIIITPKTEGIIRDEYKIAPEDHGKMKCYPRADSSICCSPSPESPSVEALLDPPLVCLDLCYAHKPKGDGWHGPPKACHLVGCKLYVKNTNWLSTLLHSEFFDSCSLHEEHRKNEKNVFCIDCCVGCCRHCMKSHCLHRQLQICKYVYHDVVRLQEIQKHLDCSKIQTYKINGEKAIHLKPRPQPKDARPSTKAKFGASCEACTRYLQDVPNRFCSIACKVSVELKDQSHKIISFSIQEFHDLSWKESCNTERHSSEIESSISLTDMSGDTQGWINSALKPRRQLHKRKGVPRRAPLC</sequence>
<keyword evidence="5" id="KW-0472">Membrane</keyword>
<keyword evidence="4" id="KW-1133">Transmembrane helix</keyword>
<feature type="region of interest" description="Disordered" evidence="6">
    <location>
        <begin position="143"/>
        <end position="165"/>
    </location>
</feature>
<evidence type="ECO:0000256" key="1">
    <source>
        <dbReference type="ARBA" id="ARBA00004141"/>
    </source>
</evidence>
<proteinExistence type="inferred from homology"/>
<gene>
    <name evidence="7" type="ORF">DCAF_LOCUS4547</name>
</gene>
<evidence type="ECO:0000313" key="8">
    <source>
        <dbReference type="Proteomes" id="UP001314170"/>
    </source>
</evidence>
<evidence type="ECO:0000313" key="7">
    <source>
        <dbReference type="EMBL" id="CAK7326841.1"/>
    </source>
</evidence>
<feature type="compositionally biased region" description="Basic and acidic residues" evidence="6">
    <location>
        <begin position="52"/>
        <end position="61"/>
    </location>
</feature>
<organism evidence="7 8">
    <name type="scientific">Dovyalis caffra</name>
    <dbReference type="NCBI Taxonomy" id="77055"/>
    <lineage>
        <taxon>Eukaryota</taxon>
        <taxon>Viridiplantae</taxon>
        <taxon>Streptophyta</taxon>
        <taxon>Embryophyta</taxon>
        <taxon>Tracheophyta</taxon>
        <taxon>Spermatophyta</taxon>
        <taxon>Magnoliopsida</taxon>
        <taxon>eudicotyledons</taxon>
        <taxon>Gunneridae</taxon>
        <taxon>Pentapetalae</taxon>
        <taxon>rosids</taxon>
        <taxon>fabids</taxon>
        <taxon>Malpighiales</taxon>
        <taxon>Salicaceae</taxon>
        <taxon>Flacourtieae</taxon>
        <taxon>Dovyalis</taxon>
    </lineage>
</organism>
<evidence type="ECO:0008006" key="9">
    <source>
        <dbReference type="Google" id="ProtNLM"/>
    </source>
</evidence>
<dbReference type="Pfam" id="PF05346">
    <property type="entry name" value="DUF747"/>
    <property type="match status" value="2"/>
</dbReference>
<protein>
    <recommendedName>
        <fullName evidence="9">Protein POLLEN DEFECTIVE IN GUIDANCE 1</fullName>
    </recommendedName>
</protein>
<name>A0AAV1R3F0_9ROSI</name>
<evidence type="ECO:0000256" key="4">
    <source>
        <dbReference type="ARBA" id="ARBA00022989"/>
    </source>
</evidence>
<evidence type="ECO:0000256" key="5">
    <source>
        <dbReference type="ARBA" id="ARBA00023136"/>
    </source>
</evidence>
<keyword evidence="8" id="KW-1185">Reference proteome</keyword>
<evidence type="ECO:0000256" key="3">
    <source>
        <dbReference type="ARBA" id="ARBA00022692"/>
    </source>
</evidence>